<sequence>MPQFVDQARIYVRSGKGGDGHVSFRREKFVASGGPNGGDGGKGGDVIFQVDNGLNTLSDYHYGGKYKAEDGAEGGQNRCTGKSGKDIVLRVPEGTVIREASSGKVIADMSGDNHRVILLKGGRGGNGNMHYATSTMQAPKYAQPGQPAKELELILELKVIADVGLAGFPNVGKSTFLSKVSNAKPKVANYHFTTLTPMLGVVDLHDAKGFVVADIPGLIEGASEGAGLGHEFLRHIDRTRMIIHVVDAASTEGRDPIEDIYAINKELANYNSDLGSKKQIIAANKLDMLTEEEAKEVVDKIKAEFEPKGVKVFPLSTLTGMGLKELLYYVSTNLEELGEKPVVYDQEYDPEVELKIVNEAFTVEYDSKEHEYVVEGPKIEKMLGYTNLDSEKGFAFFQNFLAENGILDRLEELNIQEGDTVRMYGLAFDYYRNADTKSPDDTSDEFDPADFDMDDIDMDDFDNE</sequence>
<comment type="function">
    <text evidence="9">An essential GTPase which binds GTP, GDP and possibly (p)ppGpp with moderate affinity, with high nucleotide exchange rates and a fairly low GTP hydrolysis rate. Plays a role in control of the cell cycle, stress response, ribosome biogenesis and in those bacteria that undergo differentiation, in morphogenesis control.</text>
</comment>
<dbReference type="PROSITE" id="PS00905">
    <property type="entry name" value="GTP1_OBG"/>
    <property type="match status" value="1"/>
</dbReference>
<dbReference type="Gene3D" id="2.70.210.12">
    <property type="entry name" value="GTP1/OBG domain"/>
    <property type="match status" value="1"/>
</dbReference>
<accession>A0A1H9UIU0</accession>
<keyword evidence="6 9" id="KW-0378">Hydrolase</keyword>
<dbReference type="Pfam" id="PF01018">
    <property type="entry name" value="GTP1_OBG"/>
    <property type="match status" value="1"/>
</dbReference>
<feature type="binding site" evidence="9">
    <location>
        <position position="194"/>
    </location>
    <ligand>
        <name>Mg(2+)</name>
        <dbReference type="ChEBI" id="CHEBI:18420"/>
    </ligand>
</feature>
<dbReference type="InterPro" id="IPR045086">
    <property type="entry name" value="OBG_GTPase"/>
</dbReference>
<dbReference type="NCBIfam" id="TIGR02729">
    <property type="entry name" value="Obg_CgtA"/>
    <property type="match status" value="1"/>
</dbReference>
<evidence type="ECO:0000256" key="1">
    <source>
        <dbReference type="ARBA" id="ARBA00001946"/>
    </source>
</evidence>
<dbReference type="InterPro" id="IPR031167">
    <property type="entry name" value="G_OBG"/>
</dbReference>
<dbReference type="NCBIfam" id="NF008955">
    <property type="entry name" value="PRK12297.1"/>
    <property type="match status" value="1"/>
</dbReference>
<dbReference type="SUPFAM" id="SSF52540">
    <property type="entry name" value="P-loop containing nucleoside triphosphate hydrolases"/>
    <property type="match status" value="1"/>
</dbReference>
<dbReference type="eggNOG" id="COG0536">
    <property type="taxonomic scope" value="Bacteria"/>
</dbReference>
<evidence type="ECO:0000256" key="9">
    <source>
        <dbReference type="HAMAP-Rule" id="MF_01454"/>
    </source>
</evidence>
<dbReference type="PROSITE" id="PS51883">
    <property type="entry name" value="OBG"/>
    <property type="match status" value="1"/>
</dbReference>
<dbReference type="NCBIfam" id="TIGR03595">
    <property type="entry name" value="Obg_CgtA_exten"/>
    <property type="match status" value="1"/>
</dbReference>
<evidence type="ECO:0000256" key="4">
    <source>
        <dbReference type="ARBA" id="ARBA00022723"/>
    </source>
</evidence>
<dbReference type="Proteomes" id="UP000182584">
    <property type="component" value="Unassembled WGS sequence"/>
</dbReference>
<dbReference type="EMBL" id="FOGJ01000018">
    <property type="protein sequence ID" value="SES09201.1"/>
    <property type="molecule type" value="Genomic_DNA"/>
</dbReference>
<keyword evidence="8 9" id="KW-0342">GTP-binding</keyword>
<dbReference type="NCBIfam" id="NF008954">
    <property type="entry name" value="PRK12296.1"/>
    <property type="match status" value="1"/>
</dbReference>
<feature type="binding site" evidence="9">
    <location>
        <position position="174"/>
    </location>
    <ligand>
        <name>Mg(2+)</name>
        <dbReference type="ChEBI" id="CHEBI:18420"/>
    </ligand>
</feature>
<evidence type="ECO:0000313" key="14">
    <source>
        <dbReference type="EMBL" id="SES09201.1"/>
    </source>
</evidence>
<dbReference type="CDD" id="cd01898">
    <property type="entry name" value="Obg"/>
    <property type="match status" value="1"/>
</dbReference>
<evidence type="ECO:0000256" key="7">
    <source>
        <dbReference type="ARBA" id="ARBA00022842"/>
    </source>
</evidence>
<comment type="subunit">
    <text evidence="9">Monomer.</text>
</comment>
<reference evidence="14 15" key="1">
    <citation type="submission" date="2016-10" db="EMBL/GenBank/DDBJ databases">
        <authorList>
            <person name="de Groot N.N."/>
        </authorList>
    </citation>
    <scope>NUCLEOTIDE SEQUENCE [LARGE SCALE GENOMIC DNA]</scope>
    <source>
        <strain evidence="14 15">AR40</strain>
    </source>
</reference>
<dbReference type="PROSITE" id="PS51881">
    <property type="entry name" value="OCT"/>
    <property type="match status" value="1"/>
</dbReference>
<protein>
    <recommendedName>
        <fullName evidence="9">GTPase Obg</fullName>
        <ecNumber evidence="9">3.6.5.-</ecNumber>
    </recommendedName>
    <alternativeName>
        <fullName evidence="9">GTP-binding protein Obg</fullName>
    </alternativeName>
</protein>
<organism evidence="14 15">
    <name type="scientific">Butyrivibrio fibrisolvens</name>
    <dbReference type="NCBI Taxonomy" id="831"/>
    <lineage>
        <taxon>Bacteria</taxon>
        <taxon>Bacillati</taxon>
        <taxon>Bacillota</taxon>
        <taxon>Clostridia</taxon>
        <taxon>Lachnospirales</taxon>
        <taxon>Lachnospiraceae</taxon>
        <taxon>Butyrivibrio</taxon>
    </lineage>
</organism>
<evidence type="ECO:0000313" key="15">
    <source>
        <dbReference type="Proteomes" id="UP000182584"/>
    </source>
</evidence>
<keyword evidence="4 9" id="KW-0479">Metal-binding</keyword>
<proteinExistence type="inferred from homology"/>
<dbReference type="Gene3D" id="3.40.50.300">
    <property type="entry name" value="P-loop containing nucleotide triphosphate hydrolases"/>
    <property type="match status" value="1"/>
</dbReference>
<dbReference type="InterPro" id="IPR027417">
    <property type="entry name" value="P-loop_NTPase"/>
</dbReference>
<dbReference type="SUPFAM" id="SSF102741">
    <property type="entry name" value="Obg GTP-binding protein C-terminal domain"/>
    <property type="match status" value="1"/>
</dbReference>
<dbReference type="InterPro" id="IPR036726">
    <property type="entry name" value="GTP1_OBG_dom_sf"/>
</dbReference>
<keyword evidence="3 9" id="KW-0963">Cytoplasm</keyword>
<dbReference type="InterPro" id="IPR006073">
    <property type="entry name" value="GTP-bd"/>
</dbReference>
<evidence type="ECO:0000256" key="10">
    <source>
        <dbReference type="SAM" id="MobiDB-lite"/>
    </source>
</evidence>
<dbReference type="InterPro" id="IPR006074">
    <property type="entry name" value="GTP1-OBG_CS"/>
</dbReference>
<evidence type="ECO:0000256" key="5">
    <source>
        <dbReference type="ARBA" id="ARBA00022741"/>
    </source>
</evidence>
<dbReference type="NCBIfam" id="NF008956">
    <property type="entry name" value="PRK12299.1"/>
    <property type="match status" value="1"/>
</dbReference>
<dbReference type="GO" id="GO:0003924">
    <property type="term" value="F:GTPase activity"/>
    <property type="evidence" value="ECO:0007669"/>
    <property type="project" value="UniProtKB-UniRule"/>
</dbReference>
<dbReference type="HAMAP" id="MF_01454">
    <property type="entry name" value="GTPase_Obg"/>
    <property type="match status" value="1"/>
</dbReference>
<feature type="domain" description="Obg" evidence="13">
    <location>
        <begin position="2"/>
        <end position="160"/>
    </location>
</feature>
<evidence type="ECO:0000256" key="2">
    <source>
        <dbReference type="ARBA" id="ARBA00007699"/>
    </source>
</evidence>
<feature type="domain" description="OCT" evidence="12">
    <location>
        <begin position="353"/>
        <end position="432"/>
    </location>
</feature>
<dbReference type="GO" id="GO:0005737">
    <property type="term" value="C:cytoplasm"/>
    <property type="evidence" value="ECO:0007669"/>
    <property type="project" value="UniProtKB-SubCell"/>
</dbReference>
<dbReference type="SUPFAM" id="SSF82051">
    <property type="entry name" value="Obg GTP-binding protein N-terminal domain"/>
    <property type="match status" value="1"/>
</dbReference>
<comment type="subcellular location">
    <subcellularLocation>
        <location evidence="9">Cytoplasm</location>
    </subcellularLocation>
</comment>
<dbReference type="InterPro" id="IPR036346">
    <property type="entry name" value="GTP-bd_prot_GTP1/OBG_C_sf"/>
</dbReference>
<feature type="binding site" evidence="9">
    <location>
        <begin position="214"/>
        <end position="217"/>
    </location>
    <ligand>
        <name>GTP</name>
        <dbReference type="ChEBI" id="CHEBI:37565"/>
    </ligand>
</feature>
<evidence type="ECO:0000259" key="11">
    <source>
        <dbReference type="PROSITE" id="PS51710"/>
    </source>
</evidence>
<dbReference type="InterPro" id="IPR006169">
    <property type="entry name" value="GTP1_OBG_dom"/>
</dbReference>
<feature type="binding site" evidence="9">
    <location>
        <begin position="167"/>
        <end position="174"/>
    </location>
    <ligand>
        <name>GTP</name>
        <dbReference type="ChEBI" id="CHEBI:37565"/>
    </ligand>
</feature>
<dbReference type="RefSeq" id="WP_022757088.1">
    <property type="nucleotide sequence ID" value="NZ_FOGJ01000018.1"/>
</dbReference>
<dbReference type="FunFam" id="2.70.210.12:FF:000001">
    <property type="entry name" value="GTPase Obg"/>
    <property type="match status" value="1"/>
</dbReference>
<feature type="domain" description="OBG-type G" evidence="11">
    <location>
        <begin position="161"/>
        <end position="335"/>
    </location>
</feature>
<dbReference type="GO" id="GO:0005525">
    <property type="term" value="F:GTP binding"/>
    <property type="evidence" value="ECO:0007669"/>
    <property type="project" value="UniProtKB-UniRule"/>
</dbReference>
<keyword evidence="7 9" id="KW-0460">Magnesium</keyword>
<name>A0A1H9UIU0_BUTFI</name>
<feature type="binding site" evidence="9">
    <location>
        <begin position="284"/>
        <end position="287"/>
    </location>
    <ligand>
        <name>GTP</name>
        <dbReference type="ChEBI" id="CHEBI:37565"/>
    </ligand>
</feature>
<dbReference type="OrthoDB" id="9807318at2"/>
<comment type="similarity">
    <text evidence="2 9">Belongs to the TRAFAC class OBG-HflX-like GTPase superfamily. OBG GTPase family.</text>
</comment>
<dbReference type="AlphaFoldDB" id="A0A1H9UIU0"/>
<dbReference type="Pfam" id="PF01926">
    <property type="entry name" value="MMR_HSR1"/>
    <property type="match status" value="1"/>
</dbReference>
<keyword evidence="5 9" id="KW-0547">Nucleotide-binding</keyword>
<feature type="region of interest" description="Disordered" evidence="10">
    <location>
        <begin position="436"/>
        <end position="464"/>
    </location>
</feature>
<dbReference type="Gene3D" id="3.30.300.350">
    <property type="entry name" value="GTP-binding protein OBG, C-terminal domain"/>
    <property type="match status" value="1"/>
</dbReference>
<dbReference type="GO" id="GO:0000287">
    <property type="term" value="F:magnesium ion binding"/>
    <property type="evidence" value="ECO:0007669"/>
    <property type="project" value="InterPro"/>
</dbReference>
<dbReference type="EC" id="3.6.5.-" evidence="9"/>
<dbReference type="InterPro" id="IPR014100">
    <property type="entry name" value="GTP-bd_Obg/CgtA"/>
</dbReference>
<dbReference type="PROSITE" id="PS51710">
    <property type="entry name" value="G_OBG"/>
    <property type="match status" value="1"/>
</dbReference>
<evidence type="ECO:0000256" key="3">
    <source>
        <dbReference type="ARBA" id="ARBA00022490"/>
    </source>
</evidence>
<dbReference type="PANTHER" id="PTHR11702">
    <property type="entry name" value="DEVELOPMENTALLY REGULATED GTP-BINDING PROTEIN-RELATED"/>
    <property type="match status" value="1"/>
</dbReference>
<feature type="binding site" evidence="9">
    <location>
        <begin position="316"/>
        <end position="318"/>
    </location>
    <ligand>
        <name>GTP</name>
        <dbReference type="ChEBI" id="CHEBI:37565"/>
    </ligand>
</feature>
<dbReference type="GO" id="GO:0042254">
    <property type="term" value="P:ribosome biogenesis"/>
    <property type="evidence" value="ECO:0007669"/>
    <property type="project" value="UniProtKB-UniRule"/>
</dbReference>
<evidence type="ECO:0000256" key="8">
    <source>
        <dbReference type="ARBA" id="ARBA00023134"/>
    </source>
</evidence>
<dbReference type="PANTHER" id="PTHR11702:SF31">
    <property type="entry name" value="MITOCHONDRIAL RIBOSOME-ASSOCIATED GTPASE 2"/>
    <property type="match status" value="1"/>
</dbReference>
<evidence type="ECO:0000259" key="13">
    <source>
        <dbReference type="PROSITE" id="PS51883"/>
    </source>
</evidence>
<gene>
    <name evidence="9" type="primary">obg</name>
    <name evidence="14" type="ORF">SAMN04487884_118110</name>
</gene>
<dbReference type="PRINTS" id="PR00326">
    <property type="entry name" value="GTP1OBG"/>
</dbReference>
<dbReference type="Pfam" id="PF09269">
    <property type="entry name" value="DUF1967"/>
    <property type="match status" value="1"/>
</dbReference>
<feature type="binding site" evidence="9">
    <location>
        <begin position="192"/>
        <end position="196"/>
    </location>
    <ligand>
        <name>GTP</name>
        <dbReference type="ChEBI" id="CHEBI:37565"/>
    </ligand>
</feature>
<dbReference type="InterPro" id="IPR015349">
    <property type="entry name" value="OCT_dom"/>
</dbReference>
<feature type="compositionally biased region" description="Acidic residues" evidence="10">
    <location>
        <begin position="441"/>
        <end position="464"/>
    </location>
</feature>
<comment type="cofactor">
    <cofactor evidence="1 9">
        <name>Mg(2+)</name>
        <dbReference type="ChEBI" id="CHEBI:18420"/>
    </cofactor>
</comment>
<evidence type="ECO:0000259" key="12">
    <source>
        <dbReference type="PROSITE" id="PS51881"/>
    </source>
</evidence>
<evidence type="ECO:0000256" key="6">
    <source>
        <dbReference type="ARBA" id="ARBA00022801"/>
    </source>
</evidence>